<name>A0A7C4UFL9_UNCW3</name>
<dbReference type="EMBL" id="DTHG01000024">
    <property type="protein sequence ID" value="HGW91278.1"/>
    <property type="molecule type" value="Genomic_DNA"/>
</dbReference>
<feature type="region of interest" description="Disordered" evidence="1">
    <location>
        <begin position="167"/>
        <end position="198"/>
    </location>
</feature>
<organism evidence="2">
    <name type="scientific">candidate division WOR-3 bacterium</name>
    <dbReference type="NCBI Taxonomy" id="2052148"/>
    <lineage>
        <taxon>Bacteria</taxon>
        <taxon>Bacteria division WOR-3</taxon>
    </lineage>
</organism>
<feature type="compositionally biased region" description="Basic residues" evidence="1">
    <location>
        <begin position="175"/>
        <end position="185"/>
    </location>
</feature>
<protein>
    <submittedName>
        <fullName evidence="2">DUF177 domain-containing protein</fullName>
    </submittedName>
</protein>
<dbReference type="Pfam" id="PF02620">
    <property type="entry name" value="YceD"/>
    <property type="match status" value="1"/>
</dbReference>
<evidence type="ECO:0000313" key="2">
    <source>
        <dbReference type="EMBL" id="HGW91278.1"/>
    </source>
</evidence>
<reference evidence="2" key="1">
    <citation type="journal article" date="2020" name="mSystems">
        <title>Genome- and Community-Level Interaction Insights into Carbon Utilization and Element Cycling Functions of Hydrothermarchaeota in Hydrothermal Sediment.</title>
        <authorList>
            <person name="Zhou Z."/>
            <person name="Liu Y."/>
            <person name="Xu W."/>
            <person name="Pan J."/>
            <person name="Luo Z.H."/>
            <person name="Li M."/>
        </authorList>
    </citation>
    <scope>NUCLEOTIDE SEQUENCE [LARGE SCALE GENOMIC DNA]</scope>
    <source>
        <strain evidence="2">SpSt-780</strain>
    </source>
</reference>
<dbReference type="InterPro" id="IPR003772">
    <property type="entry name" value="YceD"/>
</dbReference>
<comment type="caution">
    <text evidence="2">The sequence shown here is derived from an EMBL/GenBank/DDBJ whole genome shotgun (WGS) entry which is preliminary data.</text>
</comment>
<sequence length="198" mass="23118">MFTIYFSEIVSPKFEKEIEFEGKDIDIEELVDKAKTHIEIYKSSSLYEVKGVINFRLKLKCSRCLEDFVKDYKENFEVIVRRGIEKIEKEIELTEEDINTIFTSYEFIDLTQIIRDYIILSIPMKPLCSDECKGICAVCGANLNKIDCGHKEKEEIDPRWEKLYEMIGGKDGSSKKKSIKNKSKKEKNTLHIKGTHTR</sequence>
<proteinExistence type="predicted"/>
<accession>A0A7C4UFL9</accession>
<dbReference type="PANTHER" id="PTHR34374:SF1">
    <property type="entry name" value="LARGE RIBOSOMAL RNA SUBUNIT ACCUMULATION PROTEIN YCED HOMOLOG 1, CHLOROPLASTIC"/>
    <property type="match status" value="1"/>
</dbReference>
<gene>
    <name evidence="2" type="ORF">ENV67_01900</name>
</gene>
<dbReference type="PANTHER" id="PTHR34374">
    <property type="entry name" value="LARGE RIBOSOMAL RNA SUBUNIT ACCUMULATION PROTEIN YCED HOMOLOG 1, CHLOROPLASTIC"/>
    <property type="match status" value="1"/>
</dbReference>
<evidence type="ECO:0000256" key="1">
    <source>
        <dbReference type="SAM" id="MobiDB-lite"/>
    </source>
</evidence>
<dbReference type="AlphaFoldDB" id="A0A7C4UFL9"/>